<dbReference type="CDD" id="cd02037">
    <property type="entry name" value="Mrp_NBP35"/>
    <property type="match status" value="1"/>
</dbReference>
<dbReference type="InterPro" id="IPR033756">
    <property type="entry name" value="YlxH/NBP35"/>
</dbReference>
<protein>
    <recommendedName>
        <fullName evidence="6">Iron-sulfur cluster carrier protein</fullName>
    </recommendedName>
</protein>
<dbReference type="AlphaFoldDB" id="A0A101FIS9"/>
<sequence>MEGKSCPTKDLQFLREELKKHTGLRDVRFVLAVGSGKGGVGKTTVSTLISLGLKANGYSVGLFDLDFYGPNVNLALGLKNTPPLIEFGKIKPVLGPFQLKVMSLALMVSEKEPVFMRGLMASKLLQELVGKVEWGPLDFLVLDLPPGTGDIFLTMLDLFAPEGFVLVTTANKMALADALRTVGILREKEIPVLGIIKNFSGVFEQQEAFKEFLEKTKLPLLFEIPFIEDLSSCEDLTELFQVPGKKELLQNMVDQILERVFRIR</sequence>
<dbReference type="Proteomes" id="UP000257240">
    <property type="component" value="Unassembled WGS sequence"/>
</dbReference>
<accession>A0A101FIS9</accession>
<comment type="subunit">
    <text evidence="6">Homodimer.</text>
</comment>
<keyword evidence="6" id="KW-0378">Hydrolase</keyword>
<dbReference type="PANTHER" id="PTHR42961">
    <property type="entry name" value="IRON-SULFUR PROTEIN NUBPL"/>
    <property type="match status" value="1"/>
</dbReference>
<dbReference type="GO" id="GO:0051539">
    <property type="term" value="F:4 iron, 4 sulfur cluster binding"/>
    <property type="evidence" value="ECO:0007669"/>
    <property type="project" value="TreeGrafter"/>
</dbReference>
<keyword evidence="5 6" id="KW-0411">Iron-sulfur</keyword>
<name>A0A101FIS9_9BACT</name>
<reference evidence="7 8" key="1">
    <citation type="journal article" date="2018" name="Nat. Biotechnol.">
        <title>A standardized bacterial taxonomy based on genome phylogeny substantially revises the tree of life.</title>
        <authorList>
            <person name="Parks D.H."/>
            <person name="Chuvochina M."/>
            <person name="Waite D.W."/>
            <person name="Rinke C."/>
            <person name="Skarshewski A."/>
            <person name="Chaumeil P.A."/>
            <person name="Hugenholtz P."/>
        </authorList>
    </citation>
    <scope>NUCLEOTIDE SEQUENCE [LARGE SCALE GENOMIC DNA]</scope>
    <source>
        <strain evidence="7">UBA12529</strain>
    </source>
</reference>
<dbReference type="PANTHER" id="PTHR42961:SF2">
    <property type="entry name" value="IRON-SULFUR PROTEIN NUBPL"/>
    <property type="match status" value="1"/>
</dbReference>
<proteinExistence type="inferred from homology"/>
<evidence type="ECO:0000256" key="6">
    <source>
        <dbReference type="HAMAP-Rule" id="MF_02040"/>
    </source>
</evidence>
<organism evidence="7 8">
    <name type="scientific">Thermodesulfobacterium commune</name>
    <dbReference type="NCBI Taxonomy" id="1741"/>
    <lineage>
        <taxon>Bacteria</taxon>
        <taxon>Pseudomonadati</taxon>
        <taxon>Thermodesulfobacteriota</taxon>
        <taxon>Thermodesulfobacteria</taxon>
        <taxon>Thermodesulfobacteriales</taxon>
        <taxon>Thermodesulfobacteriaceae</taxon>
        <taxon>Thermodesulfobacterium</taxon>
    </lineage>
</organism>
<keyword evidence="2 6" id="KW-0547">Nucleotide-binding</keyword>
<dbReference type="RefSeq" id="WP_273012010.1">
    <property type="nucleotide sequence ID" value="NZ_DAINLL010000025.1"/>
</dbReference>
<evidence type="ECO:0000256" key="4">
    <source>
        <dbReference type="ARBA" id="ARBA00023004"/>
    </source>
</evidence>
<dbReference type="InterPro" id="IPR044304">
    <property type="entry name" value="NUBPL-like"/>
</dbReference>
<dbReference type="SUPFAM" id="SSF52540">
    <property type="entry name" value="P-loop containing nucleoside triphosphate hydrolases"/>
    <property type="match status" value="1"/>
</dbReference>
<evidence type="ECO:0000256" key="2">
    <source>
        <dbReference type="ARBA" id="ARBA00022741"/>
    </source>
</evidence>
<evidence type="ECO:0000313" key="8">
    <source>
        <dbReference type="Proteomes" id="UP000257240"/>
    </source>
</evidence>
<dbReference type="GO" id="GO:0046872">
    <property type="term" value="F:metal ion binding"/>
    <property type="evidence" value="ECO:0007669"/>
    <property type="project" value="UniProtKB-KW"/>
</dbReference>
<dbReference type="HAMAP" id="MF_02040">
    <property type="entry name" value="Mrp_NBP35"/>
    <property type="match status" value="1"/>
</dbReference>
<dbReference type="InterPro" id="IPR019591">
    <property type="entry name" value="Mrp/NBP35_ATP-bd"/>
</dbReference>
<evidence type="ECO:0000313" key="7">
    <source>
        <dbReference type="EMBL" id="HAA83382.1"/>
    </source>
</evidence>
<dbReference type="InterPro" id="IPR000808">
    <property type="entry name" value="Mrp-like_CS"/>
</dbReference>
<evidence type="ECO:0000256" key="1">
    <source>
        <dbReference type="ARBA" id="ARBA00022723"/>
    </source>
</evidence>
<dbReference type="EMBL" id="DLVE01000014">
    <property type="protein sequence ID" value="HAA83382.1"/>
    <property type="molecule type" value="Genomic_DNA"/>
</dbReference>
<dbReference type="GO" id="GO:0016887">
    <property type="term" value="F:ATP hydrolysis activity"/>
    <property type="evidence" value="ECO:0007669"/>
    <property type="project" value="UniProtKB-UniRule"/>
</dbReference>
<dbReference type="Pfam" id="PF10609">
    <property type="entry name" value="ParA"/>
    <property type="match status" value="1"/>
</dbReference>
<dbReference type="GO" id="GO:0140663">
    <property type="term" value="F:ATP-dependent FeS chaperone activity"/>
    <property type="evidence" value="ECO:0007669"/>
    <property type="project" value="InterPro"/>
</dbReference>
<dbReference type="InterPro" id="IPR027417">
    <property type="entry name" value="P-loop_NTPase"/>
</dbReference>
<keyword evidence="3 6" id="KW-0067">ATP-binding</keyword>
<gene>
    <name evidence="7" type="ORF">DCE01_01105</name>
</gene>
<dbReference type="PROSITE" id="PS01215">
    <property type="entry name" value="MRP"/>
    <property type="match status" value="1"/>
</dbReference>
<dbReference type="GO" id="GO:0016226">
    <property type="term" value="P:iron-sulfur cluster assembly"/>
    <property type="evidence" value="ECO:0007669"/>
    <property type="project" value="InterPro"/>
</dbReference>
<comment type="function">
    <text evidence="6">Binds and transfers iron-sulfur (Fe-S) clusters to target apoproteins. Can hydrolyze ATP.</text>
</comment>
<feature type="binding site" evidence="6">
    <location>
        <begin position="36"/>
        <end position="43"/>
    </location>
    <ligand>
        <name>ATP</name>
        <dbReference type="ChEBI" id="CHEBI:30616"/>
    </ligand>
</feature>
<keyword evidence="1 6" id="KW-0479">Metal-binding</keyword>
<evidence type="ECO:0000256" key="5">
    <source>
        <dbReference type="ARBA" id="ARBA00023014"/>
    </source>
</evidence>
<dbReference type="GO" id="GO:0005524">
    <property type="term" value="F:ATP binding"/>
    <property type="evidence" value="ECO:0007669"/>
    <property type="project" value="UniProtKB-UniRule"/>
</dbReference>
<comment type="caution">
    <text evidence="7">The sequence shown here is derived from an EMBL/GenBank/DDBJ whole genome shotgun (WGS) entry which is preliminary data.</text>
</comment>
<evidence type="ECO:0000256" key="3">
    <source>
        <dbReference type="ARBA" id="ARBA00022840"/>
    </source>
</evidence>
<dbReference type="Gene3D" id="3.40.50.300">
    <property type="entry name" value="P-loop containing nucleotide triphosphate hydrolases"/>
    <property type="match status" value="1"/>
</dbReference>
<comment type="similarity">
    <text evidence="6">Belongs to the Mrp/NBP35 ATP-binding proteins family.</text>
</comment>
<keyword evidence="4 6" id="KW-0408">Iron</keyword>